<feature type="region of interest" description="Disordered" evidence="2">
    <location>
        <begin position="534"/>
        <end position="623"/>
    </location>
</feature>
<dbReference type="PANTHER" id="PTHR12832">
    <property type="entry name" value="TESTIS-SPECIFIC PROTEIN PBS13 T-COMPLEX 11"/>
    <property type="match status" value="1"/>
</dbReference>
<reference evidence="3" key="1">
    <citation type="journal article" date="2020" name="Stud. Mycol.">
        <title>101 Dothideomycetes genomes: a test case for predicting lifestyles and emergence of pathogens.</title>
        <authorList>
            <person name="Haridas S."/>
            <person name="Albert R."/>
            <person name="Binder M."/>
            <person name="Bloem J."/>
            <person name="Labutti K."/>
            <person name="Salamov A."/>
            <person name="Andreopoulos B."/>
            <person name="Baker S."/>
            <person name="Barry K."/>
            <person name="Bills G."/>
            <person name="Bluhm B."/>
            <person name="Cannon C."/>
            <person name="Castanera R."/>
            <person name="Culley D."/>
            <person name="Daum C."/>
            <person name="Ezra D."/>
            <person name="Gonzalez J."/>
            <person name="Henrissat B."/>
            <person name="Kuo A."/>
            <person name="Liang C."/>
            <person name="Lipzen A."/>
            <person name="Lutzoni F."/>
            <person name="Magnuson J."/>
            <person name="Mondo S."/>
            <person name="Nolan M."/>
            <person name="Ohm R."/>
            <person name="Pangilinan J."/>
            <person name="Park H.-J."/>
            <person name="Ramirez L."/>
            <person name="Alfaro M."/>
            <person name="Sun H."/>
            <person name="Tritt A."/>
            <person name="Yoshinaga Y."/>
            <person name="Zwiers L.-H."/>
            <person name="Turgeon B."/>
            <person name="Goodwin S."/>
            <person name="Spatafora J."/>
            <person name="Crous P."/>
            <person name="Grigoriev I."/>
        </authorList>
    </citation>
    <scope>NUCLEOTIDE SEQUENCE</scope>
    <source>
        <strain evidence="3">CBS 133067</strain>
    </source>
</reference>
<dbReference type="InterPro" id="IPR008862">
    <property type="entry name" value="Tcp11"/>
</dbReference>
<comment type="similarity">
    <text evidence="1">Belongs to the TCP11 family.</text>
</comment>
<feature type="compositionally biased region" description="Polar residues" evidence="2">
    <location>
        <begin position="535"/>
        <end position="564"/>
    </location>
</feature>
<organism evidence="3 4">
    <name type="scientific">Rhizodiscina lignyota</name>
    <dbReference type="NCBI Taxonomy" id="1504668"/>
    <lineage>
        <taxon>Eukaryota</taxon>
        <taxon>Fungi</taxon>
        <taxon>Dikarya</taxon>
        <taxon>Ascomycota</taxon>
        <taxon>Pezizomycotina</taxon>
        <taxon>Dothideomycetes</taxon>
        <taxon>Pleosporomycetidae</taxon>
        <taxon>Aulographales</taxon>
        <taxon>Rhizodiscinaceae</taxon>
        <taxon>Rhizodiscina</taxon>
    </lineage>
</organism>
<protein>
    <submittedName>
        <fullName evidence="3">Tcp11-domain-containing protein</fullName>
    </submittedName>
</protein>
<accession>A0A9P4IJD6</accession>
<dbReference type="AlphaFoldDB" id="A0A9P4IJD6"/>
<name>A0A9P4IJD6_9PEZI</name>
<proteinExistence type="inferred from homology"/>
<dbReference type="OrthoDB" id="276323at2759"/>
<keyword evidence="4" id="KW-1185">Reference proteome</keyword>
<evidence type="ECO:0000313" key="3">
    <source>
        <dbReference type="EMBL" id="KAF2100384.1"/>
    </source>
</evidence>
<dbReference type="EMBL" id="ML978124">
    <property type="protein sequence ID" value="KAF2100384.1"/>
    <property type="molecule type" value="Genomic_DNA"/>
</dbReference>
<dbReference type="PANTHER" id="PTHR12832:SF11">
    <property type="entry name" value="LD23868P"/>
    <property type="match status" value="1"/>
</dbReference>
<evidence type="ECO:0000256" key="2">
    <source>
        <dbReference type="SAM" id="MobiDB-lite"/>
    </source>
</evidence>
<sequence>MRDKEELEDVLQELCALLVQHGGPNGQTKAEDFVNANIDPPVTRSSLSELDIGIIVGNSKLRHDINFDRELHFRPNLDGAKGRMKRKAQSSYWSALVAELELYDMIASGVTTSLGSCNNAGRLRAASKRRIPRMFEAARDILKALVPESDQPTIDAHLDVTVIMQEIERGICDLSRISRWLCQILKAHCAPMRDSMIDKMVAYVDRGVAERQASFLVEGLVQLFGVMEAMKLDVANHQIRNLRLVLIEDTITFEQKYHCSRIARRRIDPHHARLWFRAQETQATSSLTEHAGRELDAEARLSIFVTAFVNLLLCPFSPEPFPETFNLDTDRMRALRTDINDIFCLDACEKVFVDLLSTIGHTTSVSLSSRRALRSAVSSIINYDPYGASWEDNLDHIVLEVVRQVLLVHSRPLDSNKEAHLRKTAEDALHTIFFDPKRSFFWGRGMQLKEQILPTITRNVDGFIDSSPADVFNAFIVSGGESTLRQRQLNGKVANDAQYPENVITDIVRRISHIAILHWRIWAPLVYLREPERPTAQNTVSTVPLRNSISSRESPAPTQRLSTNSEESWSGGEEGDVKEILNTADVPAAVKSSGVPGSSTVEDGMVAGGMDPASPELYRQRTN</sequence>
<gene>
    <name evidence="3" type="ORF">NA57DRAFT_36331</name>
</gene>
<dbReference type="Pfam" id="PF05794">
    <property type="entry name" value="Tcp11"/>
    <property type="match status" value="1"/>
</dbReference>
<evidence type="ECO:0000256" key="1">
    <source>
        <dbReference type="ARBA" id="ARBA00010954"/>
    </source>
</evidence>
<comment type="caution">
    <text evidence="3">The sequence shown here is derived from an EMBL/GenBank/DDBJ whole genome shotgun (WGS) entry which is preliminary data.</text>
</comment>
<dbReference type="GO" id="GO:0010737">
    <property type="term" value="P:protein kinase A signaling"/>
    <property type="evidence" value="ECO:0007669"/>
    <property type="project" value="TreeGrafter"/>
</dbReference>
<dbReference type="Proteomes" id="UP000799772">
    <property type="component" value="Unassembled WGS sequence"/>
</dbReference>
<evidence type="ECO:0000313" key="4">
    <source>
        <dbReference type="Proteomes" id="UP000799772"/>
    </source>
</evidence>